<name>A0A9W7GV49_HIBTR</name>
<proteinExistence type="predicted"/>
<feature type="domain" description="Tf2-1-like SH3-like" evidence="1">
    <location>
        <begin position="1"/>
        <end position="33"/>
    </location>
</feature>
<dbReference type="PANTHER" id="PTHR46148:SF44">
    <property type="entry name" value="GAG-POL POLYPROTEIN"/>
    <property type="match status" value="1"/>
</dbReference>
<evidence type="ECO:0000313" key="3">
    <source>
        <dbReference type="Proteomes" id="UP001165190"/>
    </source>
</evidence>
<protein>
    <recommendedName>
        <fullName evidence="1">Tf2-1-like SH3-like domain-containing protein</fullName>
    </recommendedName>
</protein>
<dbReference type="PANTHER" id="PTHR46148">
    <property type="entry name" value="CHROMO DOMAIN-CONTAINING PROTEIN"/>
    <property type="match status" value="1"/>
</dbReference>
<accession>A0A9W7GV49</accession>
<organism evidence="2 3">
    <name type="scientific">Hibiscus trionum</name>
    <name type="common">Flower of an hour</name>
    <dbReference type="NCBI Taxonomy" id="183268"/>
    <lineage>
        <taxon>Eukaryota</taxon>
        <taxon>Viridiplantae</taxon>
        <taxon>Streptophyta</taxon>
        <taxon>Embryophyta</taxon>
        <taxon>Tracheophyta</taxon>
        <taxon>Spermatophyta</taxon>
        <taxon>Magnoliopsida</taxon>
        <taxon>eudicotyledons</taxon>
        <taxon>Gunneridae</taxon>
        <taxon>Pentapetalae</taxon>
        <taxon>rosids</taxon>
        <taxon>malvids</taxon>
        <taxon>Malvales</taxon>
        <taxon>Malvaceae</taxon>
        <taxon>Malvoideae</taxon>
        <taxon>Hibiscus</taxon>
    </lineage>
</organism>
<dbReference type="Proteomes" id="UP001165190">
    <property type="component" value="Unassembled WGS sequence"/>
</dbReference>
<dbReference type="EMBL" id="BSYR01000003">
    <property type="protein sequence ID" value="GMI64631.1"/>
    <property type="molecule type" value="Genomic_DNA"/>
</dbReference>
<dbReference type="InterPro" id="IPR056924">
    <property type="entry name" value="SH3_Tf2-1"/>
</dbReference>
<dbReference type="Pfam" id="PF24626">
    <property type="entry name" value="SH3_Tf2-1"/>
    <property type="match status" value="1"/>
</dbReference>
<dbReference type="AlphaFoldDB" id="A0A9W7GV49"/>
<reference evidence="2" key="1">
    <citation type="submission" date="2023-05" db="EMBL/GenBank/DDBJ databases">
        <title>Genome and transcriptome analyses reveal genes involved in the formation of fine ridges on petal epidermal cells in Hibiscus trionum.</title>
        <authorList>
            <person name="Koshimizu S."/>
            <person name="Masuda S."/>
            <person name="Ishii T."/>
            <person name="Shirasu K."/>
            <person name="Hoshino A."/>
            <person name="Arita M."/>
        </authorList>
    </citation>
    <scope>NUCLEOTIDE SEQUENCE</scope>
    <source>
        <strain evidence="2">Hamamatsu line</strain>
    </source>
</reference>
<evidence type="ECO:0000313" key="2">
    <source>
        <dbReference type="EMBL" id="GMI64631.1"/>
    </source>
</evidence>
<dbReference type="InterPro" id="IPR016197">
    <property type="entry name" value="Chromo-like_dom_sf"/>
</dbReference>
<sequence length="115" mass="13416">MERIGHVAYRLRLLAELEKIHDVFHVSMLRKYKSDPSHVMPIEEIELNPDLSYGEELVKVLDVSSKVLCGKTIELVKVLWRHRGVEEATWESKADMLRQFPHLFPSGKNFEDEIS</sequence>
<comment type="caution">
    <text evidence="2">The sequence shown here is derived from an EMBL/GenBank/DDBJ whole genome shotgun (WGS) entry which is preliminary data.</text>
</comment>
<evidence type="ECO:0000259" key="1">
    <source>
        <dbReference type="Pfam" id="PF24626"/>
    </source>
</evidence>
<dbReference type="SUPFAM" id="SSF54160">
    <property type="entry name" value="Chromo domain-like"/>
    <property type="match status" value="1"/>
</dbReference>
<keyword evidence="3" id="KW-1185">Reference proteome</keyword>
<dbReference type="OrthoDB" id="1931063at2759"/>
<gene>
    <name evidence="2" type="ORF">HRI_000132400</name>
</gene>